<feature type="compositionally biased region" description="Gly residues" evidence="5">
    <location>
        <begin position="310"/>
        <end position="331"/>
    </location>
</feature>
<evidence type="ECO:0000259" key="6">
    <source>
        <dbReference type="PROSITE" id="PS50016"/>
    </source>
</evidence>
<feature type="compositionally biased region" description="Gly residues" evidence="5">
    <location>
        <begin position="828"/>
        <end position="841"/>
    </location>
</feature>
<sequence length="902" mass="90500">MPAVPRRAVASLKAPVAKVLKEPGKEKKRPSRSRGTRAKGDGSGSLARSAYNCFLEARVGELRAAAVLQVGRIDGDGHRALFGQAAGEWKNMDADAKKVYEHQAAKARAARLAAQLASGAPPPDKPRKADRSERRGGDRGPAERKRLGKLARAMAAYGQGMGYSTARSSCWLPRVWEGEHDDECALCGGGGELLMCDFCAVTFHLHCLQPELDQAPETPLWACPQCSMRIESADASLAPLDALPEDAAAVPPPAPPPPRLRRKASAAAVATRSASDDGGGGSGSGATGSPTTSSSEHDVGDAVGGDRSAGSGGGGGGGVGVAARSGSGGGSVRARDAAGAAAAQPAAVKAEEQPAPAHGEGSNGVAPERMMPLKKLLHRRVQTDTAALTGGSGGGGGGANGAGGSGAGSVACPKKLFKNRLSSISAAAIAAVSDAEMDAAPVAHVAAAAPVADVAAAAAAAGQERGTTSSAERDATGSVNAPPPKSDQELVPQEPRPCSPRASLNGGDVGDQQDRSQPAPSAHAHNGGSSQGSSSGGGSNAAGGSGWHDRPSSHGGSRSPPYPQHRQMNGRRSSSAHPSRSSSPPFRSDRGCGLDKYGPDAARLAAAAAGGGGGSGGGGDGSAYEPQRRQHDGRARKRKWMQDHDSAPNGNGGGGGGMRRPRPGGADPYSGNRDWVYGGGGGRDGAWRGDRGPQQQQQQQQPARGWAVLTSAPQRHAPDGHKGGGGGGGGGAWQERAYGGRYGDGGSGGKYGDGGGSKYGNGGADGGGGRALQGRGGDDRDAQPPDSLPFGRSPRTNDGGMRPAPEGWHPGAQRRSPSGAGEYPRPGGMAGGGPSLRGRGGNWQQQRRGSGPSPPRYRHDDPRSRGCGGEGGGGWGVSAPQMREGGGYGQAGGRAQQGVDKG</sequence>
<dbReference type="InterPro" id="IPR019787">
    <property type="entry name" value="Znf_PHD-finger"/>
</dbReference>
<gene>
    <name evidence="7" type="ORF">JKP88DRAFT_318146</name>
</gene>
<dbReference type="InterPro" id="IPR011011">
    <property type="entry name" value="Znf_FYVE_PHD"/>
</dbReference>
<dbReference type="InterPro" id="IPR036910">
    <property type="entry name" value="HMG_box_dom_sf"/>
</dbReference>
<evidence type="ECO:0000256" key="3">
    <source>
        <dbReference type="ARBA" id="ARBA00022833"/>
    </source>
</evidence>
<name>A0A835YZ65_9STRA</name>
<dbReference type="Gene3D" id="3.30.40.10">
    <property type="entry name" value="Zinc/RING finger domain, C3HC4 (zinc finger)"/>
    <property type="match status" value="1"/>
</dbReference>
<evidence type="ECO:0000256" key="1">
    <source>
        <dbReference type="ARBA" id="ARBA00022723"/>
    </source>
</evidence>
<evidence type="ECO:0000256" key="2">
    <source>
        <dbReference type="ARBA" id="ARBA00022771"/>
    </source>
</evidence>
<accession>A0A835YZ65</accession>
<organism evidence="7 8">
    <name type="scientific">Tribonema minus</name>
    <dbReference type="NCBI Taxonomy" id="303371"/>
    <lineage>
        <taxon>Eukaryota</taxon>
        <taxon>Sar</taxon>
        <taxon>Stramenopiles</taxon>
        <taxon>Ochrophyta</taxon>
        <taxon>PX clade</taxon>
        <taxon>Xanthophyceae</taxon>
        <taxon>Tribonematales</taxon>
        <taxon>Tribonemataceae</taxon>
        <taxon>Tribonema</taxon>
    </lineage>
</organism>
<feature type="region of interest" description="Disordered" evidence="5">
    <location>
        <begin position="15"/>
        <end position="45"/>
    </location>
</feature>
<protein>
    <recommendedName>
        <fullName evidence="6">PHD-type domain-containing protein</fullName>
    </recommendedName>
</protein>
<dbReference type="AlphaFoldDB" id="A0A835YZ65"/>
<evidence type="ECO:0000313" key="7">
    <source>
        <dbReference type="EMBL" id="KAG5182752.1"/>
    </source>
</evidence>
<feature type="compositionally biased region" description="Gly residues" evidence="5">
    <location>
        <begin position="390"/>
        <end position="407"/>
    </location>
</feature>
<keyword evidence="1" id="KW-0479">Metal-binding</keyword>
<feature type="compositionally biased region" description="Low complexity" evidence="5">
    <location>
        <begin position="692"/>
        <end position="701"/>
    </location>
</feature>
<feature type="compositionally biased region" description="Gly residues" evidence="5">
    <location>
        <begin position="277"/>
        <end position="286"/>
    </location>
</feature>
<dbReference type="SMART" id="SM00249">
    <property type="entry name" value="PHD"/>
    <property type="match status" value="1"/>
</dbReference>
<feature type="compositionally biased region" description="Gly residues" evidence="5">
    <location>
        <begin position="723"/>
        <end position="732"/>
    </location>
</feature>
<feature type="compositionally biased region" description="Low complexity" evidence="5">
    <location>
        <begin position="842"/>
        <end position="851"/>
    </location>
</feature>
<feature type="compositionally biased region" description="Gly residues" evidence="5">
    <location>
        <begin position="609"/>
        <end position="621"/>
    </location>
</feature>
<dbReference type="PANTHER" id="PTHR24102">
    <property type="entry name" value="PHD FINGER PROTEIN"/>
    <property type="match status" value="1"/>
</dbReference>
<dbReference type="PROSITE" id="PS01359">
    <property type="entry name" value="ZF_PHD_1"/>
    <property type="match status" value="1"/>
</dbReference>
<evidence type="ECO:0000256" key="4">
    <source>
        <dbReference type="PROSITE-ProRule" id="PRU00146"/>
    </source>
</evidence>
<feature type="region of interest" description="Disordered" evidence="5">
    <location>
        <begin position="463"/>
        <end position="902"/>
    </location>
</feature>
<comment type="caution">
    <text evidence="7">The sequence shown here is derived from an EMBL/GenBank/DDBJ whole genome shotgun (WGS) entry which is preliminary data.</text>
</comment>
<dbReference type="GO" id="GO:0008270">
    <property type="term" value="F:zinc ion binding"/>
    <property type="evidence" value="ECO:0007669"/>
    <property type="project" value="UniProtKB-KW"/>
</dbReference>
<evidence type="ECO:0000313" key="8">
    <source>
        <dbReference type="Proteomes" id="UP000664859"/>
    </source>
</evidence>
<feature type="compositionally biased region" description="Basic and acidic residues" evidence="5">
    <location>
        <begin position="124"/>
        <end position="145"/>
    </location>
</feature>
<dbReference type="Proteomes" id="UP000664859">
    <property type="component" value="Unassembled WGS sequence"/>
</dbReference>
<dbReference type="Gene3D" id="1.10.30.10">
    <property type="entry name" value="High mobility group box domain"/>
    <property type="match status" value="1"/>
</dbReference>
<dbReference type="PANTHER" id="PTHR24102:SF28">
    <property type="entry name" value="PHD-TYPE DOMAIN-CONTAINING PROTEIN"/>
    <property type="match status" value="1"/>
</dbReference>
<proteinExistence type="predicted"/>
<feature type="compositionally biased region" description="Basic residues" evidence="5">
    <location>
        <begin position="26"/>
        <end position="37"/>
    </location>
</feature>
<feature type="compositionally biased region" description="Low complexity" evidence="5">
    <location>
        <begin position="521"/>
        <end position="533"/>
    </location>
</feature>
<dbReference type="InterPro" id="IPR013083">
    <property type="entry name" value="Znf_RING/FYVE/PHD"/>
</dbReference>
<feature type="compositionally biased region" description="Gly residues" evidence="5">
    <location>
        <begin position="534"/>
        <end position="546"/>
    </location>
</feature>
<dbReference type="EMBL" id="JAFCMP010000224">
    <property type="protein sequence ID" value="KAG5182752.1"/>
    <property type="molecule type" value="Genomic_DNA"/>
</dbReference>
<dbReference type="PROSITE" id="PS50016">
    <property type="entry name" value="ZF_PHD_2"/>
    <property type="match status" value="1"/>
</dbReference>
<feature type="compositionally biased region" description="Gly residues" evidence="5">
    <location>
        <begin position="740"/>
        <end position="775"/>
    </location>
</feature>
<feature type="compositionally biased region" description="Low complexity" evidence="5">
    <location>
        <begin position="599"/>
        <end position="608"/>
    </location>
</feature>
<feature type="compositionally biased region" description="Low complexity" evidence="5">
    <location>
        <begin position="571"/>
        <end position="586"/>
    </location>
</feature>
<keyword evidence="2 4" id="KW-0863">Zinc-finger</keyword>
<feature type="region of interest" description="Disordered" evidence="5">
    <location>
        <begin position="111"/>
        <end position="145"/>
    </location>
</feature>
<feature type="region of interest" description="Disordered" evidence="5">
    <location>
        <begin position="245"/>
        <end position="367"/>
    </location>
</feature>
<feature type="region of interest" description="Disordered" evidence="5">
    <location>
        <begin position="386"/>
        <end position="408"/>
    </location>
</feature>
<keyword evidence="3" id="KW-0862">Zinc</keyword>
<reference evidence="7" key="1">
    <citation type="submission" date="2021-02" db="EMBL/GenBank/DDBJ databases">
        <title>First Annotated Genome of the Yellow-green Alga Tribonema minus.</title>
        <authorList>
            <person name="Mahan K.M."/>
        </authorList>
    </citation>
    <scope>NUCLEOTIDE SEQUENCE</scope>
    <source>
        <strain evidence="7">UTEX B ZZ1240</strain>
    </source>
</reference>
<dbReference type="InterPro" id="IPR001965">
    <property type="entry name" value="Znf_PHD"/>
</dbReference>
<dbReference type="InterPro" id="IPR019786">
    <property type="entry name" value="Zinc_finger_PHD-type_CS"/>
</dbReference>
<dbReference type="SUPFAM" id="SSF57903">
    <property type="entry name" value="FYVE/PHD zinc finger"/>
    <property type="match status" value="1"/>
</dbReference>
<feature type="compositionally biased region" description="Low complexity" evidence="5">
    <location>
        <begin position="893"/>
        <end position="902"/>
    </location>
</feature>
<dbReference type="Pfam" id="PF00628">
    <property type="entry name" value="PHD"/>
    <property type="match status" value="1"/>
</dbReference>
<feature type="domain" description="PHD-type" evidence="6">
    <location>
        <begin position="181"/>
        <end position="229"/>
    </location>
</feature>
<evidence type="ECO:0000256" key="5">
    <source>
        <dbReference type="SAM" id="MobiDB-lite"/>
    </source>
</evidence>
<feature type="compositionally biased region" description="Gly residues" evidence="5">
    <location>
        <begin position="866"/>
        <end position="876"/>
    </location>
</feature>
<keyword evidence="8" id="KW-1185">Reference proteome</keyword>